<dbReference type="SUPFAM" id="SSF52540">
    <property type="entry name" value="P-loop containing nucleoside triphosphate hydrolases"/>
    <property type="match status" value="2"/>
</dbReference>
<dbReference type="InterPro" id="IPR003439">
    <property type="entry name" value="ABC_transporter-like_ATP-bd"/>
</dbReference>
<organism evidence="9 10">
    <name type="scientific">Methylobacillus methanolivorans</name>
    <dbReference type="NCBI Taxonomy" id="1848927"/>
    <lineage>
        <taxon>Bacteria</taxon>
        <taxon>Pseudomonadati</taxon>
        <taxon>Pseudomonadota</taxon>
        <taxon>Betaproteobacteria</taxon>
        <taxon>Nitrosomonadales</taxon>
        <taxon>Methylophilaceae</taxon>
        <taxon>Methylobacillus</taxon>
    </lineage>
</organism>
<evidence type="ECO:0000313" key="10">
    <source>
        <dbReference type="Proteomes" id="UP001617669"/>
    </source>
</evidence>
<dbReference type="InterPro" id="IPR050388">
    <property type="entry name" value="ABC_Ni/Peptide_Import"/>
</dbReference>
<proteinExistence type="inferred from homology"/>
<dbReference type="Gene3D" id="3.40.50.300">
    <property type="entry name" value="P-loop containing nucleotide triphosphate hydrolases"/>
    <property type="match status" value="2"/>
</dbReference>
<feature type="domain" description="ABC transporter" evidence="8">
    <location>
        <begin position="6"/>
        <end position="250"/>
    </location>
</feature>
<feature type="domain" description="ABC transporter" evidence="8">
    <location>
        <begin position="271"/>
        <end position="471"/>
    </location>
</feature>
<dbReference type="InterPro" id="IPR027417">
    <property type="entry name" value="P-loop_NTPase"/>
</dbReference>
<evidence type="ECO:0000259" key="8">
    <source>
        <dbReference type="PROSITE" id="PS50893"/>
    </source>
</evidence>
<dbReference type="PANTHER" id="PTHR43297">
    <property type="entry name" value="OLIGOPEPTIDE TRANSPORT ATP-BINDING PROTEIN APPD"/>
    <property type="match status" value="1"/>
</dbReference>
<protein>
    <submittedName>
        <fullName evidence="9">ABC transporter ATP-binding protein</fullName>
    </submittedName>
</protein>
<dbReference type="Pfam" id="PF00005">
    <property type="entry name" value="ABC_tran"/>
    <property type="match status" value="2"/>
</dbReference>
<comment type="caution">
    <text evidence="9">The sequence shown here is derived from an EMBL/GenBank/DDBJ whole genome shotgun (WGS) entry which is preliminary data.</text>
</comment>
<evidence type="ECO:0000256" key="4">
    <source>
        <dbReference type="ARBA" id="ARBA00022475"/>
    </source>
</evidence>
<dbReference type="RefSeq" id="WP_400883094.1">
    <property type="nucleotide sequence ID" value="NZ_JBIWXY010000002.1"/>
</dbReference>
<dbReference type="EMBL" id="JBIWXY010000002">
    <property type="protein sequence ID" value="MFJ5446921.1"/>
    <property type="molecule type" value="Genomic_DNA"/>
</dbReference>
<keyword evidence="7" id="KW-0472">Membrane</keyword>
<name>A0ABW8GNE4_9PROT</name>
<evidence type="ECO:0000256" key="5">
    <source>
        <dbReference type="ARBA" id="ARBA00022741"/>
    </source>
</evidence>
<evidence type="ECO:0000256" key="1">
    <source>
        <dbReference type="ARBA" id="ARBA00004417"/>
    </source>
</evidence>
<dbReference type="SMART" id="SM00382">
    <property type="entry name" value="AAA"/>
    <property type="match status" value="2"/>
</dbReference>
<dbReference type="GO" id="GO:0005524">
    <property type="term" value="F:ATP binding"/>
    <property type="evidence" value="ECO:0007669"/>
    <property type="project" value="UniProtKB-KW"/>
</dbReference>
<comment type="similarity">
    <text evidence="2">Belongs to the ABC transporter superfamily.</text>
</comment>
<keyword evidence="5" id="KW-0547">Nucleotide-binding</keyword>
<dbReference type="PANTHER" id="PTHR43297:SF7">
    <property type="entry name" value="D,D-DIPEPTIDE TRANSPORT ATP-BINDING PROTEIN DDPD-RELATED"/>
    <property type="match status" value="1"/>
</dbReference>
<dbReference type="Proteomes" id="UP001617669">
    <property type="component" value="Unassembled WGS sequence"/>
</dbReference>
<keyword evidence="10" id="KW-1185">Reference proteome</keyword>
<dbReference type="PROSITE" id="PS50893">
    <property type="entry name" value="ABC_TRANSPORTER_2"/>
    <property type="match status" value="2"/>
</dbReference>
<dbReference type="InterPro" id="IPR003593">
    <property type="entry name" value="AAA+_ATPase"/>
</dbReference>
<evidence type="ECO:0000256" key="7">
    <source>
        <dbReference type="ARBA" id="ARBA00023136"/>
    </source>
</evidence>
<evidence type="ECO:0000256" key="6">
    <source>
        <dbReference type="ARBA" id="ARBA00022840"/>
    </source>
</evidence>
<keyword evidence="6 9" id="KW-0067">ATP-binding</keyword>
<evidence type="ECO:0000313" key="9">
    <source>
        <dbReference type="EMBL" id="MFJ5446921.1"/>
    </source>
</evidence>
<gene>
    <name evidence="9" type="ORF">ACIKP9_11825</name>
</gene>
<evidence type="ECO:0000256" key="3">
    <source>
        <dbReference type="ARBA" id="ARBA00022448"/>
    </source>
</evidence>
<reference evidence="9 10" key="1">
    <citation type="submission" date="2024-11" db="EMBL/GenBank/DDBJ databases">
        <authorList>
            <person name="Kaparullina E.N."/>
            <person name="Delegan Y.A."/>
            <person name="Doronina N.V."/>
        </authorList>
    </citation>
    <scope>NUCLEOTIDE SEQUENCE [LARGE SCALE GENOMIC DNA]</scope>
    <source>
        <strain evidence="9 10">7sh_L</strain>
    </source>
</reference>
<sequence>MSQYELQVTDLAVTDRHGNSLVQPCSFRLAPGTALTIIGESGSGKSLLVQAIMGTLAPALISTGTIKLGDTSTAAANGELRRPWWGHSLALLPQEPWLALDPTMPADRQVAESYQLIARPGLSRTQAMTNARADLQALGVNTGAQRYPFMLSGGMAQRVAFAATRAGGAPVVILDEPTKGLDEEARASLLDILHTFIAQGGSVLTITHDLHVARSLGGEVMVMKESAVLEQGAATNVLQTPQHAYTQALLAADPEHWQLPHSVPITGPAILSAQGLSKRFGDHTLFKGLDITIHAGERIAINGPSGAGKTTLGNMLLGLVKPDSGLVKRASGLAPLKLQKLYQDPVSAFAPRLPLKQAFADLIKRQQLNPAELPVLLERLGLDSALLERLPSQVSGGELQRLALTRVLLLSPALIFADEPTSRLDPISQQITMELLLESAAERDCAILLVTHDHALAQHTMQRQLQIAPAV</sequence>
<comment type="subcellular location">
    <subcellularLocation>
        <location evidence="1">Cell inner membrane</location>
        <topology evidence="1">Peripheral membrane protein</topology>
    </subcellularLocation>
</comment>
<keyword evidence="4" id="KW-1003">Cell membrane</keyword>
<accession>A0ABW8GNE4</accession>
<evidence type="ECO:0000256" key="2">
    <source>
        <dbReference type="ARBA" id="ARBA00005417"/>
    </source>
</evidence>
<keyword evidence="3" id="KW-0813">Transport</keyword>